<dbReference type="PANTHER" id="PTHR11106">
    <property type="entry name" value="GANGLIOSIDE INDUCED DIFFERENTIATION ASSOCIATED PROTEIN 2-RELATED"/>
    <property type="match status" value="1"/>
</dbReference>
<dbReference type="Proteomes" id="UP000030690">
    <property type="component" value="Unassembled WGS sequence"/>
</dbReference>
<dbReference type="PANTHER" id="PTHR11106:SF27">
    <property type="entry name" value="MACRO DOMAIN-CONTAINING PROTEIN"/>
    <property type="match status" value="1"/>
</dbReference>
<dbReference type="InterPro" id="IPR043472">
    <property type="entry name" value="Macro_dom-like"/>
</dbReference>
<dbReference type="OrthoDB" id="6133115at2759"/>
<dbReference type="PROSITE" id="PS51154">
    <property type="entry name" value="MACRO"/>
    <property type="match status" value="1"/>
</dbReference>
<dbReference type="Pfam" id="PF01661">
    <property type="entry name" value="Macro"/>
    <property type="match status" value="1"/>
</dbReference>
<dbReference type="SUPFAM" id="SSF52949">
    <property type="entry name" value="Macro domain-like"/>
    <property type="match status" value="1"/>
</dbReference>
<dbReference type="AlphaFoldDB" id="A0A024V0I4"/>
<gene>
    <name evidence="2" type="ORF">PFFVO_05111</name>
</gene>
<feature type="domain" description="Macro" evidence="1">
    <location>
        <begin position="85"/>
        <end position="268"/>
    </location>
</feature>
<accession>A0A024V0I4</accession>
<dbReference type="Gene3D" id="3.40.220.10">
    <property type="entry name" value="Leucine Aminopeptidase, subunit E, domain 1"/>
    <property type="match status" value="1"/>
</dbReference>
<evidence type="ECO:0000313" key="2">
    <source>
        <dbReference type="EMBL" id="ETW16009.1"/>
    </source>
</evidence>
<protein>
    <recommendedName>
        <fullName evidence="1">Macro domain-containing protein</fullName>
    </recommendedName>
</protein>
<dbReference type="InterPro" id="IPR002589">
    <property type="entry name" value="Macro_dom"/>
</dbReference>
<reference evidence="2 3" key="1">
    <citation type="submission" date="2013-02" db="EMBL/GenBank/DDBJ databases">
        <title>The Genome Annotation of Plasmodium falciparum Vietnam Oak-Knoll (FVO).</title>
        <authorList>
            <consortium name="The Broad Institute Genome Sequencing Platform"/>
            <consortium name="The Broad Institute Genome Sequencing Center for Infectious Disease"/>
            <person name="Neafsey D."/>
            <person name="Hoffman S."/>
            <person name="Volkman S."/>
            <person name="Rosenthal P."/>
            <person name="Walker B."/>
            <person name="Young S.K."/>
            <person name="Zeng Q."/>
            <person name="Gargeya S."/>
            <person name="Fitzgerald M."/>
            <person name="Haas B."/>
            <person name="Abouelleil A."/>
            <person name="Allen A.W."/>
            <person name="Alvarado L."/>
            <person name="Arachchi H.M."/>
            <person name="Berlin A.M."/>
            <person name="Chapman S.B."/>
            <person name="Gainer-Dewar J."/>
            <person name="Goldberg J."/>
            <person name="Griggs A."/>
            <person name="Gujja S."/>
            <person name="Hansen M."/>
            <person name="Howarth C."/>
            <person name="Imamovic A."/>
            <person name="Ireland A."/>
            <person name="Larimer J."/>
            <person name="McCowan C."/>
            <person name="Murphy C."/>
            <person name="Pearson M."/>
            <person name="Poon T.W."/>
            <person name="Priest M."/>
            <person name="Roberts A."/>
            <person name="Saif S."/>
            <person name="Shea T."/>
            <person name="Sisk P."/>
            <person name="Sykes S."/>
            <person name="Wortman J."/>
            <person name="Nusbaum C."/>
            <person name="Birren B."/>
        </authorList>
    </citation>
    <scope>NUCLEOTIDE SEQUENCE [LARGE SCALE GENOMIC DNA]</scope>
    <source>
        <strain evidence="3">Vietnam Oak-Knoll (FVO)</strain>
    </source>
</reference>
<reference evidence="2 3" key="2">
    <citation type="submission" date="2013-02" db="EMBL/GenBank/DDBJ databases">
        <title>The Genome Sequence of Plasmodium falciparum Vietnam Oak-Knoll (FVO).</title>
        <authorList>
            <consortium name="The Broad Institute Genome Sequencing Platform"/>
            <consortium name="The Broad Institute Genome Sequencing Center for Infectious Disease"/>
            <person name="Neafsey D."/>
            <person name="Cheeseman I."/>
            <person name="Volkman S."/>
            <person name="Adams J."/>
            <person name="Walker B."/>
            <person name="Young S.K."/>
            <person name="Zeng Q."/>
            <person name="Gargeya S."/>
            <person name="Fitzgerald M."/>
            <person name="Haas B."/>
            <person name="Abouelleil A."/>
            <person name="Alvarado L."/>
            <person name="Arachchi H.M."/>
            <person name="Berlin A.M."/>
            <person name="Chapman S.B."/>
            <person name="Dewar J."/>
            <person name="Goldberg J."/>
            <person name="Griggs A."/>
            <person name="Gujja S."/>
            <person name="Hansen M."/>
            <person name="Howarth C."/>
            <person name="Imamovic A."/>
            <person name="Larimer J."/>
            <person name="McCowan C."/>
            <person name="Murphy C."/>
            <person name="Neiman D."/>
            <person name="Pearson M."/>
            <person name="Priest M."/>
            <person name="Roberts A."/>
            <person name="Saif S."/>
            <person name="Shea T."/>
            <person name="Sisk P."/>
            <person name="Sykes S."/>
            <person name="Wortman J."/>
            <person name="Nusbaum C."/>
            <person name="Birren B."/>
        </authorList>
    </citation>
    <scope>NUCLEOTIDE SEQUENCE [LARGE SCALE GENOMIC DNA]</scope>
    <source>
        <strain evidence="3">Vietnam Oak-Knoll (FVO)</strain>
    </source>
</reference>
<name>A0A024V0I4_PLAFA</name>
<dbReference type="EMBL" id="KI925150">
    <property type="protein sequence ID" value="ETW16009.1"/>
    <property type="molecule type" value="Genomic_DNA"/>
</dbReference>
<dbReference type="SMART" id="SM00506">
    <property type="entry name" value="A1pp"/>
    <property type="match status" value="1"/>
</dbReference>
<dbReference type="SMR" id="A0A024V0I4"/>
<evidence type="ECO:0000313" key="3">
    <source>
        <dbReference type="Proteomes" id="UP000030690"/>
    </source>
</evidence>
<proteinExistence type="predicted"/>
<organism evidence="2 3">
    <name type="scientific">Plasmodium falciparum Vietnam Oak-Knoll</name>
    <name type="common">FVO</name>
    <dbReference type="NCBI Taxonomy" id="1036723"/>
    <lineage>
        <taxon>Eukaryota</taxon>
        <taxon>Sar</taxon>
        <taxon>Alveolata</taxon>
        <taxon>Apicomplexa</taxon>
        <taxon>Aconoidasida</taxon>
        <taxon>Haemosporida</taxon>
        <taxon>Plasmodiidae</taxon>
        <taxon>Plasmodium</taxon>
        <taxon>Plasmodium (Laverania)</taxon>
    </lineage>
</organism>
<evidence type="ECO:0000259" key="1">
    <source>
        <dbReference type="PROSITE" id="PS51154"/>
    </source>
</evidence>
<sequence length="272" mass="31682">MLFNKFFKHDTFHITLSKIVIRNYKTSKKINIGKLITKNKIKNHEKHSIEDIELLLHEKHHDVLESHPTIKNVNKIIDVNYLPVFKKNENQFNILNKIVLHFGDLSYLKGDAVVNGTNKVFELMKEGNGYDCSGNFLKTCGDELLNDMKNAKEQNKGKSIILTKGYNSSYKHIIHVVEPYYNQTQKLKNCYENILLTAKDNNFKNIVFPLLGSGISLFKKHDVVISCLEGIYEFMKKRDNFNAIEKIILCTITDSYWMLLRDSIYLYLDINI</sequence>